<comment type="caution">
    <text evidence="2">The sequence shown here is derived from an EMBL/GenBank/DDBJ whole genome shotgun (WGS) entry which is preliminary data.</text>
</comment>
<sequence>MNDNLIYRIGVNAADELLLPLGIIDGKKSRLYVEFVMLGIFLSEVASKTILEKKESSEDNFIATIILYRDHFFDGDISTMAIQAKLAYHDFHKIMNCWPIYNSQSNCHRLLECLEYRLLNYYNYIIDERLQSPLKNKLIDVMKIVENVYISTSRNPPEHRFNRSEEYIKTANPEQDDATIKIMKEMIEREHQFIRKKFPLIVLAVSLISIVGTWIHHIIN</sequence>
<dbReference type="Proteomes" id="UP001221566">
    <property type="component" value="Unassembled WGS sequence"/>
</dbReference>
<accession>A0ABT5I905</accession>
<dbReference type="RefSeq" id="WP_272804084.1">
    <property type="nucleotide sequence ID" value="NZ_JAQQKY010000012.1"/>
</dbReference>
<feature type="transmembrane region" description="Helical" evidence="1">
    <location>
        <begin position="198"/>
        <end position="219"/>
    </location>
</feature>
<evidence type="ECO:0008006" key="4">
    <source>
        <dbReference type="Google" id="ProtNLM"/>
    </source>
</evidence>
<keyword evidence="1" id="KW-1133">Transmembrane helix</keyword>
<name>A0ABT5I905_VOGIN</name>
<evidence type="ECO:0000256" key="1">
    <source>
        <dbReference type="SAM" id="Phobius"/>
    </source>
</evidence>
<protein>
    <recommendedName>
        <fullName evidence="4">Type VI secretion system protein ImpK</fullName>
    </recommendedName>
</protein>
<organism evidence="2 3">
    <name type="scientific">Vogesella indigofera</name>
    <name type="common">Pseudomonas indigofera</name>
    <dbReference type="NCBI Taxonomy" id="45465"/>
    <lineage>
        <taxon>Bacteria</taxon>
        <taxon>Pseudomonadati</taxon>
        <taxon>Pseudomonadota</taxon>
        <taxon>Betaproteobacteria</taxon>
        <taxon>Neisseriales</taxon>
        <taxon>Chromobacteriaceae</taxon>
        <taxon>Vogesella</taxon>
    </lineage>
</organism>
<dbReference type="EMBL" id="JAQQKY010000012">
    <property type="protein sequence ID" value="MDC7692473.1"/>
    <property type="molecule type" value="Genomic_DNA"/>
</dbReference>
<keyword evidence="1" id="KW-0472">Membrane</keyword>
<keyword evidence="1" id="KW-0812">Transmembrane</keyword>
<proteinExistence type="predicted"/>
<evidence type="ECO:0000313" key="3">
    <source>
        <dbReference type="Proteomes" id="UP001221566"/>
    </source>
</evidence>
<keyword evidence="3" id="KW-1185">Reference proteome</keyword>
<gene>
    <name evidence="2" type="ORF">PQU93_17030</name>
</gene>
<evidence type="ECO:0000313" key="2">
    <source>
        <dbReference type="EMBL" id="MDC7692473.1"/>
    </source>
</evidence>
<reference evidence="2 3" key="1">
    <citation type="submission" date="2023-01" db="EMBL/GenBank/DDBJ databases">
        <title>Novel species of the genus Vogesella isolated from rivers.</title>
        <authorList>
            <person name="Lu H."/>
        </authorList>
    </citation>
    <scope>NUCLEOTIDE SEQUENCE [LARGE SCALE GENOMIC DNA]</scope>
    <source>
        <strain evidence="2 3">SH7W</strain>
    </source>
</reference>